<proteinExistence type="predicted"/>
<reference evidence="1" key="1">
    <citation type="submission" date="2018-04" db="EMBL/GenBank/DDBJ databases">
        <title>Genomes of the Obligate Erwinia dacicola and Facultative Enterobacter sp. OLF Endosymbionts of the Olive Fruit fly, Bactrocera oleae.</title>
        <authorList>
            <person name="Estes A.M."/>
            <person name="Hearn D.J."/>
            <person name="Agarwal S."/>
            <person name="Pierson E.A."/>
            <person name="Dunning-Hotopp J.C."/>
        </authorList>
    </citation>
    <scope>NUCLEOTIDE SEQUENCE [LARGE SCALE GENOMIC DNA]</scope>
    <source>
        <strain evidence="1">Oroville</strain>
    </source>
</reference>
<accession>A0A328TPH3</accession>
<dbReference type="AlphaFoldDB" id="A0A328TPH3"/>
<sequence length="41" mass="4624">MASVCHRQIFATVPDKERVRISGPQEKGSLVAGIEFREAFY</sequence>
<gene>
    <name evidence="1" type="ORF">ACZ87_01050</name>
</gene>
<dbReference type="Proteomes" id="UP000244334">
    <property type="component" value="Unassembled WGS sequence"/>
</dbReference>
<name>A0A328TPH3_9GAMM</name>
<organism evidence="1 2">
    <name type="scientific">Candidatus Erwinia dacicola</name>
    <dbReference type="NCBI Taxonomy" id="252393"/>
    <lineage>
        <taxon>Bacteria</taxon>
        <taxon>Pseudomonadati</taxon>
        <taxon>Pseudomonadota</taxon>
        <taxon>Gammaproteobacteria</taxon>
        <taxon>Enterobacterales</taxon>
        <taxon>Erwiniaceae</taxon>
        <taxon>Erwinia</taxon>
    </lineage>
</organism>
<protein>
    <submittedName>
        <fullName evidence="1">Uncharacterized protein</fullName>
    </submittedName>
</protein>
<dbReference type="EMBL" id="LJAM02000063">
    <property type="protein sequence ID" value="RAP72120.1"/>
    <property type="molecule type" value="Genomic_DNA"/>
</dbReference>
<keyword evidence="2" id="KW-1185">Reference proteome</keyword>
<evidence type="ECO:0000313" key="1">
    <source>
        <dbReference type="EMBL" id="RAP72120.1"/>
    </source>
</evidence>
<comment type="caution">
    <text evidence="1">The sequence shown here is derived from an EMBL/GenBank/DDBJ whole genome shotgun (WGS) entry which is preliminary data.</text>
</comment>
<evidence type="ECO:0000313" key="2">
    <source>
        <dbReference type="Proteomes" id="UP000244334"/>
    </source>
</evidence>